<dbReference type="EMBL" id="LQYS01000006">
    <property type="protein sequence ID" value="KYD19653.1"/>
    <property type="molecule type" value="Genomic_DNA"/>
</dbReference>
<dbReference type="AlphaFoldDB" id="A0A150M555"/>
<accession>A0A150M555</accession>
<dbReference type="eggNOG" id="ENOG50309SF">
    <property type="taxonomic scope" value="Bacteria"/>
</dbReference>
<dbReference type="Proteomes" id="UP000075455">
    <property type="component" value="Unassembled WGS sequence"/>
</dbReference>
<organism evidence="1 2">
    <name type="scientific">Saccharococcus caldoxylosilyticus</name>
    <dbReference type="NCBI Taxonomy" id="81408"/>
    <lineage>
        <taxon>Bacteria</taxon>
        <taxon>Bacillati</taxon>
        <taxon>Bacillota</taxon>
        <taxon>Bacilli</taxon>
        <taxon>Bacillales</taxon>
        <taxon>Anoxybacillaceae</taxon>
        <taxon>Saccharococcus</taxon>
    </lineage>
</organism>
<dbReference type="STRING" id="81408.B4119_3165"/>
<proteinExistence type="predicted"/>
<evidence type="ECO:0000313" key="2">
    <source>
        <dbReference type="Proteomes" id="UP000075455"/>
    </source>
</evidence>
<reference evidence="1 2" key="1">
    <citation type="submission" date="2016-01" db="EMBL/GenBank/DDBJ databases">
        <title>Draft Genome Sequences of Seven Thermophilic Sporeformers Isolated from Foods.</title>
        <authorList>
            <person name="Berendsen E.M."/>
            <person name="Wells-Bennik M.H."/>
            <person name="Krawcyk A.O."/>
            <person name="De Jong A."/>
            <person name="Holsappel S."/>
            <person name="Eijlander R.T."/>
            <person name="Kuipers O.P."/>
        </authorList>
    </citation>
    <scope>NUCLEOTIDE SEQUENCE [LARGE SCALE GENOMIC DNA]</scope>
    <source>
        <strain evidence="1 2">B4119</strain>
    </source>
</reference>
<name>A0A150M555_9BACL</name>
<protein>
    <submittedName>
        <fullName evidence="1">Uncharacterized protein</fullName>
    </submittedName>
</protein>
<gene>
    <name evidence="1" type="ORF">B4119_3165</name>
</gene>
<sequence length="54" mass="6558">MKKGVEEVEKKYNENWYYDEEEVKIISEQIMDAYHSGVVDHDELYYDPKREVGE</sequence>
<comment type="caution">
    <text evidence="1">The sequence shown here is derived from an EMBL/GenBank/DDBJ whole genome shotgun (WGS) entry which is preliminary data.</text>
</comment>
<evidence type="ECO:0000313" key="1">
    <source>
        <dbReference type="EMBL" id="KYD19653.1"/>
    </source>
</evidence>